<sequence>MADYHRMELNEVHRWLPPEILQDIGITKADEHDPNIIEELASRLVGVLNSTMEGYRRNHLQHSRANKTYRHGCPPQPQAYRMDRRVHFANAQTTKTWPLLGNGRIMVGSINQPRFDLTKQQLVDTVLSSAKPSSRGTGVFLPRTEAYNHMTGQDKTPRITHRTPHHTTHNIRQQCQQKEQQQLRMHAHALVIAQEKQERKMKEANATSHDCSNELGSHMNGSIDAYT</sequence>
<reference evidence="2" key="1">
    <citation type="submission" date="2020-07" db="EMBL/GenBank/DDBJ databases">
        <title>Genome sequence and genetic diversity analysis of an under-domesticated orphan crop, white fonio (Digitaria exilis).</title>
        <authorList>
            <person name="Bennetzen J.L."/>
            <person name="Chen S."/>
            <person name="Ma X."/>
            <person name="Wang X."/>
            <person name="Yssel A.E.J."/>
            <person name="Chaluvadi S.R."/>
            <person name="Johnson M."/>
            <person name="Gangashetty P."/>
            <person name="Hamidou F."/>
            <person name="Sanogo M.D."/>
            <person name="Zwaenepoel A."/>
            <person name="Wallace J."/>
            <person name="Van De Peer Y."/>
            <person name="Van Deynze A."/>
        </authorList>
    </citation>
    <scope>NUCLEOTIDE SEQUENCE</scope>
    <source>
        <tissue evidence="2">Leaves</tissue>
    </source>
</reference>
<evidence type="ECO:0000313" key="3">
    <source>
        <dbReference type="Proteomes" id="UP000636709"/>
    </source>
</evidence>
<dbReference type="Proteomes" id="UP000636709">
    <property type="component" value="Unassembled WGS sequence"/>
</dbReference>
<evidence type="ECO:0000256" key="1">
    <source>
        <dbReference type="SAM" id="MobiDB-lite"/>
    </source>
</evidence>
<accession>A0A835F5I5</accession>
<evidence type="ECO:0000313" key="2">
    <source>
        <dbReference type="EMBL" id="KAF8728689.1"/>
    </source>
</evidence>
<proteinExistence type="predicted"/>
<organism evidence="2 3">
    <name type="scientific">Digitaria exilis</name>
    <dbReference type="NCBI Taxonomy" id="1010633"/>
    <lineage>
        <taxon>Eukaryota</taxon>
        <taxon>Viridiplantae</taxon>
        <taxon>Streptophyta</taxon>
        <taxon>Embryophyta</taxon>
        <taxon>Tracheophyta</taxon>
        <taxon>Spermatophyta</taxon>
        <taxon>Magnoliopsida</taxon>
        <taxon>Liliopsida</taxon>
        <taxon>Poales</taxon>
        <taxon>Poaceae</taxon>
        <taxon>PACMAD clade</taxon>
        <taxon>Panicoideae</taxon>
        <taxon>Panicodae</taxon>
        <taxon>Paniceae</taxon>
        <taxon>Anthephorinae</taxon>
        <taxon>Digitaria</taxon>
    </lineage>
</organism>
<protein>
    <submittedName>
        <fullName evidence="2">Uncharacterized protein</fullName>
    </submittedName>
</protein>
<gene>
    <name evidence="2" type="ORF">HU200_017961</name>
</gene>
<keyword evidence="3" id="KW-1185">Reference proteome</keyword>
<name>A0A835F5I5_9POAL</name>
<feature type="region of interest" description="Disordered" evidence="1">
    <location>
        <begin position="196"/>
        <end position="227"/>
    </location>
</feature>
<dbReference type="OrthoDB" id="685265at2759"/>
<dbReference type="EMBL" id="JACEFO010001626">
    <property type="protein sequence ID" value="KAF8728689.1"/>
    <property type="molecule type" value="Genomic_DNA"/>
</dbReference>
<comment type="caution">
    <text evidence="2">The sequence shown here is derived from an EMBL/GenBank/DDBJ whole genome shotgun (WGS) entry which is preliminary data.</text>
</comment>
<dbReference type="AlphaFoldDB" id="A0A835F5I5"/>